<dbReference type="InterPro" id="IPR048394">
    <property type="entry name" value="FakA-like_M"/>
</dbReference>
<keyword evidence="3" id="KW-1185">Reference proteome</keyword>
<dbReference type="PANTHER" id="PTHR33434:SF4">
    <property type="entry name" value="PHOSPHATASE PROTEIN"/>
    <property type="match status" value="1"/>
</dbReference>
<dbReference type="Pfam" id="PF21645">
    <property type="entry name" value="FakA-like_M"/>
    <property type="match status" value="1"/>
</dbReference>
<dbReference type="Proteomes" id="UP001165561">
    <property type="component" value="Unassembled WGS sequence"/>
</dbReference>
<dbReference type="PANTHER" id="PTHR33434">
    <property type="entry name" value="DEGV DOMAIN-CONTAINING PROTEIN DR_1986-RELATED"/>
    <property type="match status" value="1"/>
</dbReference>
<dbReference type="Pfam" id="PF02734">
    <property type="entry name" value="Dak2"/>
    <property type="match status" value="1"/>
</dbReference>
<dbReference type="Gene3D" id="1.25.40.340">
    <property type="match status" value="1"/>
</dbReference>
<dbReference type="SMART" id="SM01120">
    <property type="entry name" value="Dak2"/>
    <property type="match status" value="1"/>
</dbReference>
<comment type="caution">
    <text evidence="2">The sequence shown here is derived from an EMBL/GenBank/DDBJ whole genome shotgun (WGS) entry which is preliminary data.</text>
</comment>
<reference evidence="2" key="1">
    <citation type="submission" date="2023-02" db="EMBL/GenBank/DDBJ databases">
        <title>Georgenia sp.10Sc9-8, isolated from a soil sample collected from the Taklamakan desert.</title>
        <authorList>
            <person name="Liu S."/>
        </authorList>
    </citation>
    <scope>NUCLEOTIDE SEQUENCE</scope>
    <source>
        <strain evidence="2">10Sc9-8</strain>
    </source>
</reference>
<dbReference type="InterPro" id="IPR004007">
    <property type="entry name" value="DhaL_dom"/>
</dbReference>
<evidence type="ECO:0000313" key="2">
    <source>
        <dbReference type="EMBL" id="MDD9206655.1"/>
    </source>
</evidence>
<accession>A0ABT5TX76</accession>
<protein>
    <submittedName>
        <fullName evidence="2">DAK2 domain-containing protein</fullName>
    </submittedName>
</protein>
<feature type="non-terminal residue" evidence="2">
    <location>
        <position position="512"/>
    </location>
</feature>
<evidence type="ECO:0000259" key="1">
    <source>
        <dbReference type="PROSITE" id="PS51480"/>
    </source>
</evidence>
<organism evidence="2 3">
    <name type="scientific">Georgenia halotolerans</name>
    <dbReference type="NCBI Taxonomy" id="3028317"/>
    <lineage>
        <taxon>Bacteria</taxon>
        <taxon>Bacillati</taxon>
        <taxon>Actinomycetota</taxon>
        <taxon>Actinomycetes</taxon>
        <taxon>Micrococcales</taxon>
        <taxon>Bogoriellaceae</taxon>
        <taxon>Georgenia</taxon>
    </lineage>
</organism>
<sequence length="512" mass="51501">MSTPLTTLDGPAGRRWFEHALRSLLLVRGDVNELNVFPVPDADTGTNLVLTLAAAAEATRELPADADLGALVGRAADGALLGARGSSGVILSQALQAIALELAGRGSMDGRALAAALASAAGGARSAVSRPVEGTILTVAAAAADGARDVVDAAHGADEADGSAHAYRPVRAGIDAAGRASLLEVVQSAVERARTALAGTNGAHGGASVDAGAAGYMVVLDALADVVRGAAPTTTRSDALRRALAVGVPGAGPTRPGPVDQADAEEHGAGEFEVMYVLRADGAQAAELREHLCRVGCAVAVVGQAREDVGLWQVHVHTDTPERTLSTTGSMRQVGVRHLRRPDRADAPALGVVACTRAPGLLAPLARTGAVAVLDADVAGVRRAVEDVDAADVVVLPCDESSARAAAGVDGGGPHRTAQHVHVATSSDDVHVLAVAAELGVADGEPGPAAALSRVEEIRSSTRTGTVTPGPDGLQPRAVTEALTRVLLGGPELLTVVVGEGVPDGIVDLVRR</sequence>
<dbReference type="InterPro" id="IPR050270">
    <property type="entry name" value="DegV_domain_contain"/>
</dbReference>
<feature type="domain" description="DhaL" evidence="1">
    <location>
        <begin position="11"/>
        <end position="225"/>
    </location>
</feature>
<gene>
    <name evidence="2" type="ORF">PU560_09285</name>
</gene>
<proteinExistence type="predicted"/>
<dbReference type="EMBL" id="JARACI010000943">
    <property type="protein sequence ID" value="MDD9206655.1"/>
    <property type="molecule type" value="Genomic_DNA"/>
</dbReference>
<name>A0ABT5TX76_9MICO</name>
<dbReference type="SMART" id="SM01121">
    <property type="entry name" value="Dak1_2"/>
    <property type="match status" value="1"/>
</dbReference>
<dbReference type="InterPro" id="IPR033470">
    <property type="entry name" value="FakA-like_C"/>
</dbReference>
<evidence type="ECO:0000313" key="3">
    <source>
        <dbReference type="Proteomes" id="UP001165561"/>
    </source>
</evidence>
<dbReference type="PROSITE" id="PS51480">
    <property type="entry name" value="DHAL"/>
    <property type="match status" value="1"/>
</dbReference>
<dbReference type="SUPFAM" id="SSF101473">
    <property type="entry name" value="DhaL-like"/>
    <property type="match status" value="1"/>
</dbReference>
<dbReference type="InterPro" id="IPR036117">
    <property type="entry name" value="DhaL_dom_sf"/>
</dbReference>